<dbReference type="SMART" id="SM00822">
    <property type="entry name" value="PKS_KR"/>
    <property type="match status" value="1"/>
</dbReference>
<dbReference type="AlphaFoldDB" id="A0A1I6H104"/>
<dbReference type="PRINTS" id="PR00081">
    <property type="entry name" value="GDHRDH"/>
</dbReference>
<accession>A0A1I6H104</accession>
<gene>
    <name evidence="4" type="ORF">SAMN04490243_2036</name>
</gene>
<dbReference type="PANTHER" id="PTHR43477">
    <property type="entry name" value="DIHYDROANTICAPSIN 7-DEHYDROGENASE"/>
    <property type="match status" value="1"/>
</dbReference>
<dbReference type="CDD" id="cd05233">
    <property type="entry name" value="SDR_c"/>
    <property type="match status" value="1"/>
</dbReference>
<proteinExistence type="inferred from homology"/>
<sequence>MSKNVLIIGGTSGIGRELVELLKSDYNVYTASRDGSALENTGIPHITLDVTGEIPEGNGLPEQLDGFVYCPGSINLKPFKMLSEDAFREEMEINFFGLVKVLNKIMPRFNEGASLVFFSTVAVKSGMPFHTSVAAAKGAVEAFARSLAAEYAPKLRVNAIAPSLVDTPLAGRLLNNEQKREKMAERHPLRRTGTPGDIARAAAFLLSKENDWITGQVLGVDGGLSTLNVN</sequence>
<evidence type="ECO:0000313" key="4">
    <source>
        <dbReference type="EMBL" id="SFR48156.1"/>
    </source>
</evidence>
<dbReference type="InterPro" id="IPR057326">
    <property type="entry name" value="KR_dom"/>
</dbReference>
<protein>
    <submittedName>
        <fullName evidence="4">NAD(P)-dependent dehydrogenase, short-chain alcohol dehydrogenase family</fullName>
    </submittedName>
</protein>
<evidence type="ECO:0000256" key="1">
    <source>
        <dbReference type="ARBA" id="ARBA00006484"/>
    </source>
</evidence>
<dbReference type="PANTHER" id="PTHR43477:SF1">
    <property type="entry name" value="DIHYDROANTICAPSIN 7-DEHYDROGENASE"/>
    <property type="match status" value="1"/>
</dbReference>
<dbReference type="Gene3D" id="3.40.50.720">
    <property type="entry name" value="NAD(P)-binding Rossmann-like Domain"/>
    <property type="match status" value="1"/>
</dbReference>
<evidence type="ECO:0000256" key="2">
    <source>
        <dbReference type="ARBA" id="ARBA00023002"/>
    </source>
</evidence>
<dbReference type="EMBL" id="FOYQ01000002">
    <property type="protein sequence ID" value="SFR48156.1"/>
    <property type="molecule type" value="Genomic_DNA"/>
</dbReference>
<keyword evidence="5" id="KW-1185">Reference proteome</keyword>
<dbReference type="OrthoDB" id="9803333at2"/>
<name>A0A1I6H104_9FLAO</name>
<dbReference type="Proteomes" id="UP000199534">
    <property type="component" value="Unassembled WGS sequence"/>
</dbReference>
<feature type="domain" description="Ketoreductase" evidence="3">
    <location>
        <begin position="3"/>
        <end position="163"/>
    </location>
</feature>
<dbReference type="InterPro" id="IPR036291">
    <property type="entry name" value="NAD(P)-bd_dom_sf"/>
</dbReference>
<organism evidence="4 5">
    <name type="scientific">Robiginitalea myxolifaciens</name>
    <dbReference type="NCBI Taxonomy" id="400055"/>
    <lineage>
        <taxon>Bacteria</taxon>
        <taxon>Pseudomonadati</taxon>
        <taxon>Bacteroidota</taxon>
        <taxon>Flavobacteriia</taxon>
        <taxon>Flavobacteriales</taxon>
        <taxon>Flavobacteriaceae</taxon>
        <taxon>Robiginitalea</taxon>
    </lineage>
</organism>
<dbReference type="GO" id="GO:0016491">
    <property type="term" value="F:oxidoreductase activity"/>
    <property type="evidence" value="ECO:0007669"/>
    <property type="project" value="UniProtKB-KW"/>
</dbReference>
<dbReference type="SUPFAM" id="SSF51735">
    <property type="entry name" value="NAD(P)-binding Rossmann-fold domains"/>
    <property type="match status" value="1"/>
</dbReference>
<dbReference type="STRING" id="400055.SAMN04490243_2036"/>
<evidence type="ECO:0000313" key="5">
    <source>
        <dbReference type="Proteomes" id="UP000199534"/>
    </source>
</evidence>
<dbReference type="RefSeq" id="WP_092982486.1">
    <property type="nucleotide sequence ID" value="NZ_FOYQ01000002.1"/>
</dbReference>
<keyword evidence="2" id="KW-0560">Oxidoreductase</keyword>
<comment type="similarity">
    <text evidence="1">Belongs to the short-chain dehydrogenases/reductases (SDR) family.</text>
</comment>
<reference evidence="4 5" key="1">
    <citation type="submission" date="2016-10" db="EMBL/GenBank/DDBJ databases">
        <authorList>
            <person name="de Groot N.N."/>
        </authorList>
    </citation>
    <scope>NUCLEOTIDE SEQUENCE [LARGE SCALE GENOMIC DNA]</scope>
    <source>
        <strain evidence="4 5">DSM 21019</strain>
    </source>
</reference>
<evidence type="ECO:0000259" key="3">
    <source>
        <dbReference type="SMART" id="SM00822"/>
    </source>
</evidence>
<dbReference type="InterPro" id="IPR002347">
    <property type="entry name" value="SDR_fam"/>
</dbReference>
<dbReference type="Pfam" id="PF13561">
    <property type="entry name" value="adh_short_C2"/>
    <property type="match status" value="1"/>
</dbReference>
<dbReference type="InterPro" id="IPR051122">
    <property type="entry name" value="SDR_DHRS6-like"/>
</dbReference>